<dbReference type="InterPro" id="IPR037523">
    <property type="entry name" value="VOC_core"/>
</dbReference>
<feature type="domain" description="VOC" evidence="1">
    <location>
        <begin position="9"/>
        <end position="123"/>
    </location>
</feature>
<reference evidence="2 3" key="1">
    <citation type="submission" date="2017-09" db="EMBL/GenBank/DDBJ databases">
        <title>Bacterial strain isolated from the female urinary microbiota.</title>
        <authorList>
            <person name="Thomas-White K."/>
            <person name="Kumar N."/>
            <person name="Forster S."/>
            <person name="Putonti C."/>
            <person name="Lawley T."/>
            <person name="Wolfe A.J."/>
        </authorList>
    </citation>
    <scope>NUCLEOTIDE SEQUENCE [LARGE SCALE GENOMIC DNA]</scope>
    <source>
        <strain evidence="2 3">UMB0186</strain>
    </source>
</reference>
<proteinExistence type="predicted"/>
<evidence type="ECO:0000313" key="2">
    <source>
        <dbReference type="EMBL" id="PMC52697.1"/>
    </source>
</evidence>
<dbReference type="Gene3D" id="3.10.180.10">
    <property type="entry name" value="2,3-Dihydroxybiphenyl 1,2-Dioxygenase, domain 1"/>
    <property type="match status" value="2"/>
</dbReference>
<dbReference type="Proteomes" id="UP000235670">
    <property type="component" value="Unassembled WGS sequence"/>
</dbReference>
<dbReference type="InterPro" id="IPR004360">
    <property type="entry name" value="Glyas_Fos-R_dOase_dom"/>
</dbReference>
<organism evidence="2 3">
    <name type="scientific">Gemella sanguinis</name>
    <dbReference type="NCBI Taxonomy" id="84135"/>
    <lineage>
        <taxon>Bacteria</taxon>
        <taxon>Bacillati</taxon>
        <taxon>Bacillota</taxon>
        <taxon>Bacilli</taxon>
        <taxon>Bacillales</taxon>
        <taxon>Gemellaceae</taxon>
        <taxon>Gemella</taxon>
    </lineage>
</organism>
<dbReference type="STRING" id="84135.GCA_001052115_01455"/>
<dbReference type="RefSeq" id="WP_102189451.1">
    <property type="nucleotide sequence ID" value="NZ_PNGT01000002.1"/>
</dbReference>
<dbReference type="SUPFAM" id="SSF54593">
    <property type="entry name" value="Glyoxalase/Bleomycin resistance protein/Dihydroxybiphenyl dioxygenase"/>
    <property type="match status" value="2"/>
</dbReference>
<dbReference type="InterPro" id="IPR029068">
    <property type="entry name" value="Glyas_Bleomycin-R_OHBP_Dase"/>
</dbReference>
<dbReference type="EMBL" id="PNGT01000002">
    <property type="protein sequence ID" value="PMC52697.1"/>
    <property type="molecule type" value="Genomic_DNA"/>
</dbReference>
<dbReference type="PANTHER" id="PTHR43279:SF1">
    <property type="entry name" value="CATECHOL-2,3-DIOXYGENASE"/>
    <property type="match status" value="1"/>
</dbReference>
<gene>
    <name evidence="2" type="ORF">CJ218_02070</name>
</gene>
<dbReference type="PROSITE" id="PS51819">
    <property type="entry name" value="VOC"/>
    <property type="match status" value="1"/>
</dbReference>
<sequence length="283" mass="31653">MEKYNSNIKLGTVTLNVVNLEKQIKFYTESMGMELISSDDSGATLGTKDNTPLLYLNKVEGPLVRSYGLYHIAYLVPSKQDLANILRHFIDTHTPLEGGADHGYSNALYLADIEGNGIEVYYDKDESTWDKREDGKIVGITEQLDADHLLSISEKVIPYTLPVGTTIGHIHLSVKNSSESTSFYQKVLGFKDKFTIPSASWIAYGDYHHHLAVNQWAGPNLNLRQKGTPGLAYFEIIFVNNATYTNIINNIKENNINIVHELSNKIIINDPNGIEVHLVNQSN</sequence>
<protein>
    <submittedName>
        <fullName evidence="2">Glyoxalase</fullName>
    </submittedName>
</protein>
<name>A0A2N6SFL1_9BACL</name>
<comment type="caution">
    <text evidence="2">The sequence shown here is derived from an EMBL/GenBank/DDBJ whole genome shotgun (WGS) entry which is preliminary data.</text>
</comment>
<evidence type="ECO:0000313" key="3">
    <source>
        <dbReference type="Proteomes" id="UP000235670"/>
    </source>
</evidence>
<dbReference type="PANTHER" id="PTHR43279">
    <property type="entry name" value="CATECHOL-2,3-DIOXYGENASE"/>
    <property type="match status" value="1"/>
</dbReference>
<accession>A0A2N6SFL1</accession>
<dbReference type="OrthoDB" id="9792626at2"/>
<evidence type="ECO:0000259" key="1">
    <source>
        <dbReference type="PROSITE" id="PS51819"/>
    </source>
</evidence>
<dbReference type="AlphaFoldDB" id="A0A2N6SFL1"/>
<dbReference type="Pfam" id="PF00903">
    <property type="entry name" value="Glyoxalase"/>
    <property type="match status" value="2"/>
</dbReference>